<feature type="domain" description="Multidrug resistance protein MdtA-like barrel-sandwich hybrid" evidence="5">
    <location>
        <begin position="79"/>
        <end position="215"/>
    </location>
</feature>
<evidence type="ECO:0000313" key="8">
    <source>
        <dbReference type="EMBL" id="CEG58757.1"/>
    </source>
</evidence>
<dbReference type="NCBIfam" id="TIGR01730">
    <property type="entry name" value="RND_mfp"/>
    <property type="match status" value="1"/>
</dbReference>
<organism evidence="8 9">
    <name type="scientific">Legionella fallonii LLAP-10</name>
    <dbReference type="NCBI Taxonomy" id="1212491"/>
    <lineage>
        <taxon>Bacteria</taxon>
        <taxon>Pseudomonadati</taxon>
        <taxon>Pseudomonadota</taxon>
        <taxon>Gammaproteobacteria</taxon>
        <taxon>Legionellales</taxon>
        <taxon>Legionellaceae</taxon>
        <taxon>Legionella</taxon>
    </lineage>
</organism>
<dbReference type="HOGENOM" id="CLU_018816_1_4_6"/>
<dbReference type="Gene3D" id="2.40.420.20">
    <property type="match status" value="1"/>
</dbReference>
<dbReference type="STRING" id="1212491.LFA_3425"/>
<evidence type="ECO:0000256" key="1">
    <source>
        <dbReference type="ARBA" id="ARBA00004196"/>
    </source>
</evidence>
<evidence type="ECO:0000259" key="5">
    <source>
        <dbReference type="Pfam" id="PF25917"/>
    </source>
</evidence>
<reference evidence="9" key="1">
    <citation type="submission" date="2014-09" db="EMBL/GenBank/DDBJ databases">
        <authorList>
            <person name="Gomez-Valero L."/>
        </authorList>
    </citation>
    <scope>NUCLEOTIDE SEQUENCE [LARGE SCALE GENOMIC DNA]</scope>
    <source>
        <strain evidence="9">ATCC700992</strain>
    </source>
</reference>
<dbReference type="InterPro" id="IPR058627">
    <property type="entry name" value="MdtA-like_C"/>
</dbReference>
<dbReference type="PANTHER" id="PTHR30469">
    <property type="entry name" value="MULTIDRUG RESISTANCE PROTEIN MDTA"/>
    <property type="match status" value="1"/>
</dbReference>
<dbReference type="SUPFAM" id="SSF111369">
    <property type="entry name" value="HlyD-like secretion proteins"/>
    <property type="match status" value="1"/>
</dbReference>
<dbReference type="EMBL" id="LN614827">
    <property type="protein sequence ID" value="CEG58757.1"/>
    <property type="molecule type" value="Genomic_DNA"/>
</dbReference>
<name>A0A098G9U3_9GAMM</name>
<dbReference type="OrthoDB" id="9806939at2"/>
<feature type="domain" description="Multidrug resistance protein MdtA-like alpha-helical hairpin" evidence="4">
    <location>
        <begin position="118"/>
        <end position="179"/>
    </location>
</feature>
<accession>A0A098G9U3</accession>
<keyword evidence="9" id="KW-1185">Reference proteome</keyword>
<protein>
    <submittedName>
        <fullName evidence="8">Uncharacterized protein</fullName>
    </submittedName>
</protein>
<sequence length="381" mass="41529">MIKRMHTQIKKSSNPRITIIIALISLFVLIVIACRIYAAIVLRNETKFNAIPVVATISPQQVTGTERIILPGNVQAWHEATIYARTNGYIKKWYVDIGSHVKKGDLLAVIETPELDAQYAQAKSDLNTAIANNNLAQSTAKRWLNLLKTDSVSKQETDEKVSSAIALQAVVASAQANVERLKELVSFERVIAPFDGVITSRTTDIGALINAGSSLNGVALFKLSQTDPLRIYVNIPQNYSSRITPNMAVTLTFAEHPGQVFPAKLIDSAQAIDPASFTLLAQFCAENKKGILLPGGYTEVTFNFPVLATTVRLPVNALLFRAEGLQVAIVDKNNKVVLKSIKISRDFGSEVEIESGITPKDKIIINPPDSILAGEQIRVAS</sequence>
<evidence type="ECO:0000259" key="6">
    <source>
        <dbReference type="Pfam" id="PF25954"/>
    </source>
</evidence>
<gene>
    <name evidence="8" type="ORF">LFA_3425</name>
</gene>
<evidence type="ECO:0000256" key="3">
    <source>
        <dbReference type="ARBA" id="ARBA00022448"/>
    </source>
</evidence>
<proteinExistence type="inferred from homology"/>
<dbReference type="GO" id="GO:1990281">
    <property type="term" value="C:efflux pump complex"/>
    <property type="evidence" value="ECO:0007669"/>
    <property type="project" value="TreeGrafter"/>
</dbReference>
<evidence type="ECO:0000256" key="2">
    <source>
        <dbReference type="ARBA" id="ARBA00009477"/>
    </source>
</evidence>
<evidence type="ECO:0000259" key="7">
    <source>
        <dbReference type="Pfam" id="PF25967"/>
    </source>
</evidence>
<comment type="similarity">
    <text evidence="2">Belongs to the membrane fusion protein (MFP) (TC 8.A.1) family.</text>
</comment>
<dbReference type="InterPro" id="IPR058625">
    <property type="entry name" value="MdtA-like_BSH"/>
</dbReference>
<evidence type="ECO:0000313" key="9">
    <source>
        <dbReference type="Proteomes" id="UP000032430"/>
    </source>
</evidence>
<feature type="domain" description="CusB-like beta-barrel" evidence="6">
    <location>
        <begin position="233"/>
        <end position="303"/>
    </location>
</feature>
<comment type="subcellular location">
    <subcellularLocation>
        <location evidence="1">Cell envelope</location>
    </subcellularLocation>
</comment>
<dbReference type="InterPro" id="IPR006143">
    <property type="entry name" value="RND_pump_MFP"/>
</dbReference>
<dbReference type="PANTHER" id="PTHR30469:SF37">
    <property type="entry name" value="RAGD PROTEIN"/>
    <property type="match status" value="1"/>
</dbReference>
<dbReference type="KEGG" id="lfa:LFA_3425"/>
<evidence type="ECO:0000259" key="4">
    <source>
        <dbReference type="Pfam" id="PF25876"/>
    </source>
</evidence>
<dbReference type="Pfam" id="PF25917">
    <property type="entry name" value="BSH_RND"/>
    <property type="match status" value="1"/>
</dbReference>
<dbReference type="PROSITE" id="PS51257">
    <property type="entry name" value="PROKAR_LIPOPROTEIN"/>
    <property type="match status" value="1"/>
</dbReference>
<dbReference type="AlphaFoldDB" id="A0A098G9U3"/>
<dbReference type="InterPro" id="IPR058624">
    <property type="entry name" value="MdtA-like_HH"/>
</dbReference>
<dbReference type="Pfam" id="PF25967">
    <property type="entry name" value="RND-MFP_C"/>
    <property type="match status" value="1"/>
</dbReference>
<dbReference type="Gene3D" id="1.10.287.470">
    <property type="entry name" value="Helix hairpin bin"/>
    <property type="match status" value="1"/>
</dbReference>
<dbReference type="Proteomes" id="UP000032430">
    <property type="component" value="Chromosome I"/>
</dbReference>
<dbReference type="InterPro" id="IPR058792">
    <property type="entry name" value="Beta-barrel_RND_2"/>
</dbReference>
<dbReference type="Pfam" id="PF25954">
    <property type="entry name" value="Beta-barrel_RND_2"/>
    <property type="match status" value="1"/>
</dbReference>
<dbReference type="Gene3D" id="2.40.30.170">
    <property type="match status" value="1"/>
</dbReference>
<dbReference type="RefSeq" id="WP_045097004.1">
    <property type="nucleotide sequence ID" value="NZ_LN614827.1"/>
</dbReference>
<dbReference type="Gene3D" id="2.40.50.100">
    <property type="match status" value="1"/>
</dbReference>
<keyword evidence="3" id="KW-0813">Transport</keyword>
<dbReference type="Pfam" id="PF25876">
    <property type="entry name" value="HH_MFP_RND"/>
    <property type="match status" value="1"/>
</dbReference>
<feature type="domain" description="Multidrug resistance protein MdtA-like C-terminal permuted SH3" evidence="7">
    <location>
        <begin position="314"/>
        <end position="366"/>
    </location>
</feature>
<dbReference type="GO" id="GO:0015562">
    <property type="term" value="F:efflux transmembrane transporter activity"/>
    <property type="evidence" value="ECO:0007669"/>
    <property type="project" value="TreeGrafter"/>
</dbReference>